<gene>
    <name evidence="1" type="ORF">J2S47_006744</name>
</gene>
<reference evidence="1 2" key="1">
    <citation type="submission" date="2023-07" db="EMBL/GenBank/DDBJ databases">
        <title>Sequencing the genomes of 1000 actinobacteria strains.</title>
        <authorList>
            <person name="Klenk H.-P."/>
        </authorList>
    </citation>
    <scope>NUCLEOTIDE SEQUENCE [LARGE SCALE GENOMIC DNA]</scope>
    <source>
        <strain evidence="1 2">DSM 40229</strain>
    </source>
</reference>
<comment type="caution">
    <text evidence="1">The sequence shown here is derived from an EMBL/GenBank/DDBJ whole genome shotgun (WGS) entry which is preliminary data.</text>
</comment>
<dbReference type="Proteomes" id="UP001231675">
    <property type="component" value="Unassembled WGS sequence"/>
</dbReference>
<name>A0ABT9LRS3_STRGD</name>
<sequence>MSLLPKNIEGTRVKLRHLAQLDILAEAAPG</sequence>
<evidence type="ECO:0000313" key="1">
    <source>
        <dbReference type="EMBL" id="MDP9686242.1"/>
    </source>
</evidence>
<dbReference type="EMBL" id="JAURUD010000001">
    <property type="protein sequence ID" value="MDP9686242.1"/>
    <property type="molecule type" value="Genomic_DNA"/>
</dbReference>
<keyword evidence="2" id="KW-1185">Reference proteome</keyword>
<proteinExistence type="predicted"/>
<organism evidence="1 2">
    <name type="scientific">Streptomyces griseoviridis</name>
    <dbReference type="NCBI Taxonomy" id="45398"/>
    <lineage>
        <taxon>Bacteria</taxon>
        <taxon>Bacillati</taxon>
        <taxon>Actinomycetota</taxon>
        <taxon>Actinomycetes</taxon>
        <taxon>Kitasatosporales</taxon>
        <taxon>Streptomycetaceae</taxon>
        <taxon>Streptomyces</taxon>
    </lineage>
</organism>
<evidence type="ECO:0000313" key="2">
    <source>
        <dbReference type="Proteomes" id="UP001231675"/>
    </source>
</evidence>
<protein>
    <submittedName>
        <fullName evidence="1">Uncharacterized protein</fullName>
    </submittedName>
</protein>
<accession>A0ABT9LRS3</accession>